<dbReference type="EMBL" id="CAUEEQ010016226">
    <property type="protein sequence ID" value="CAJ0940109.1"/>
    <property type="molecule type" value="Genomic_DNA"/>
</dbReference>
<proteinExistence type="inferred from homology"/>
<protein>
    <recommendedName>
        <fullName evidence="3">Leptin</fullName>
    </recommendedName>
    <alternativeName>
        <fullName evidence="5">Obesity factor</fullName>
    </alternativeName>
</protein>
<comment type="subcellular location">
    <subcellularLocation>
        <location evidence="1">Secreted</location>
    </subcellularLocation>
</comment>
<reference evidence="6" key="1">
    <citation type="submission" date="2023-07" db="EMBL/GenBank/DDBJ databases">
        <authorList>
            <person name="Stuckert A."/>
        </authorList>
    </citation>
    <scope>NUCLEOTIDE SEQUENCE</scope>
</reference>
<dbReference type="Proteomes" id="UP001176940">
    <property type="component" value="Unassembled WGS sequence"/>
</dbReference>
<keyword evidence="7" id="KW-1185">Reference proteome</keyword>
<sequence length="225" mass="26159">MDCFGFQDCLNPLGLAIDQIQACLNRNVIPSLFYMIPKLVHTGQLNMVIIIEWYTRKMQYILLSLFWVVWMRIPQCHGRALRTDRLKADAKLLSKILITRIQEHPIQLNYPSSLKSSGLDFIPDEEILVSLEKMDETLEIFQHILSSIPMEHVEQMLSDIENLRSLLQILNLIMGCTAREPRQINSSEYLREQHENASYTMEKVTLDRLEKTLDSIARHVDITSC</sequence>
<dbReference type="PANTHER" id="PTHR11724:SF1">
    <property type="entry name" value="LEPTIN"/>
    <property type="match status" value="1"/>
</dbReference>
<evidence type="ECO:0000256" key="3">
    <source>
        <dbReference type="ARBA" id="ARBA00021421"/>
    </source>
</evidence>
<dbReference type="SUPFAM" id="SSF47266">
    <property type="entry name" value="4-helical cytokines"/>
    <property type="match status" value="1"/>
</dbReference>
<dbReference type="Pfam" id="PF02024">
    <property type="entry name" value="Leptin"/>
    <property type="match status" value="1"/>
</dbReference>
<gene>
    <name evidence="6" type="ORF">RIMI_LOCUS8248421</name>
</gene>
<keyword evidence="4" id="KW-0964">Secreted</keyword>
<evidence type="ECO:0000256" key="5">
    <source>
        <dbReference type="ARBA" id="ARBA00030981"/>
    </source>
</evidence>
<evidence type="ECO:0000256" key="1">
    <source>
        <dbReference type="ARBA" id="ARBA00004613"/>
    </source>
</evidence>
<dbReference type="Gene3D" id="1.20.1250.10">
    <property type="match status" value="1"/>
</dbReference>
<dbReference type="InterPro" id="IPR000065">
    <property type="entry name" value="Leptin"/>
</dbReference>
<accession>A0ABN9LFW9</accession>
<dbReference type="InterPro" id="IPR009079">
    <property type="entry name" value="4_helix_cytokine-like_core"/>
</dbReference>
<dbReference type="PRINTS" id="PR00495">
    <property type="entry name" value="LEPTIN"/>
</dbReference>
<comment type="similarity">
    <text evidence="2">Belongs to the leptin family.</text>
</comment>
<dbReference type="PANTHER" id="PTHR11724">
    <property type="entry name" value="LEPTIN"/>
    <property type="match status" value="1"/>
</dbReference>
<evidence type="ECO:0000256" key="4">
    <source>
        <dbReference type="ARBA" id="ARBA00022525"/>
    </source>
</evidence>
<comment type="caution">
    <text evidence="6">The sequence shown here is derived from an EMBL/GenBank/DDBJ whole genome shotgun (WGS) entry which is preliminary data.</text>
</comment>
<name>A0ABN9LFW9_9NEOB</name>
<evidence type="ECO:0000313" key="6">
    <source>
        <dbReference type="EMBL" id="CAJ0940109.1"/>
    </source>
</evidence>
<evidence type="ECO:0000313" key="7">
    <source>
        <dbReference type="Proteomes" id="UP001176940"/>
    </source>
</evidence>
<organism evidence="6 7">
    <name type="scientific">Ranitomeya imitator</name>
    <name type="common">mimic poison frog</name>
    <dbReference type="NCBI Taxonomy" id="111125"/>
    <lineage>
        <taxon>Eukaryota</taxon>
        <taxon>Metazoa</taxon>
        <taxon>Chordata</taxon>
        <taxon>Craniata</taxon>
        <taxon>Vertebrata</taxon>
        <taxon>Euteleostomi</taxon>
        <taxon>Amphibia</taxon>
        <taxon>Batrachia</taxon>
        <taxon>Anura</taxon>
        <taxon>Neobatrachia</taxon>
        <taxon>Hyloidea</taxon>
        <taxon>Dendrobatidae</taxon>
        <taxon>Dendrobatinae</taxon>
        <taxon>Ranitomeya</taxon>
    </lineage>
</organism>
<evidence type="ECO:0000256" key="2">
    <source>
        <dbReference type="ARBA" id="ARBA00005834"/>
    </source>
</evidence>